<dbReference type="Gene3D" id="1.10.20.10">
    <property type="entry name" value="Histone, subunit A"/>
    <property type="match status" value="1"/>
</dbReference>
<dbReference type="GO" id="GO:0046982">
    <property type="term" value="F:protein heterodimerization activity"/>
    <property type="evidence" value="ECO:0007669"/>
    <property type="project" value="InterPro"/>
</dbReference>
<sequence>MVDIKTIPKRKPTGQTQLPLTRVKKIIAVDPDITTCSNNAAFLITLAAELFVQHLATESHTATKLDRKPRRNIQYKDVATAVAHNDHFEFLEDIVPKTQPLRKIKEQAAATRAGINGDKKVDEVPTNRSQKQLINGSGMLGLTGLKPGHDALEDDVEMDG</sequence>
<keyword evidence="2" id="KW-0539">Nucleus</keyword>
<dbReference type="SUPFAM" id="SSF47113">
    <property type="entry name" value="Histone-fold"/>
    <property type="match status" value="1"/>
</dbReference>
<dbReference type="CDD" id="cd23645">
    <property type="entry name" value="HFD_Dpb3-like"/>
    <property type="match status" value="1"/>
</dbReference>
<comment type="caution">
    <text evidence="5">The sequence shown here is derived from an EMBL/GenBank/DDBJ whole genome shotgun (WGS) entry which is preliminary data.</text>
</comment>
<evidence type="ECO:0000313" key="6">
    <source>
        <dbReference type="Proteomes" id="UP000222788"/>
    </source>
</evidence>
<dbReference type="Proteomes" id="UP000222788">
    <property type="component" value="Unassembled WGS sequence"/>
</dbReference>
<reference evidence="5 6" key="2">
    <citation type="journal article" date="2013" name="IMA Fungus">
        <title>IMA Genome-F 1: Ceratocystis fimbriata: Draft nuclear genome sequence for the plant pathogen, Ceratocystis fimbriata.</title>
        <authorList>
            <person name="Wilken P.M."/>
            <person name="Steenkamp E.T."/>
            <person name="Wingfield M.J."/>
            <person name="de Beer Z.W."/>
            <person name="Wingfield B.D."/>
        </authorList>
    </citation>
    <scope>NUCLEOTIDE SEQUENCE [LARGE SCALE GENOMIC DNA]</scope>
    <source>
        <strain evidence="5 6">CBS 114723</strain>
    </source>
</reference>
<organism evidence="5 6">
    <name type="scientific">Ceratocystis fimbriata CBS 114723</name>
    <dbReference type="NCBI Taxonomy" id="1035309"/>
    <lineage>
        <taxon>Eukaryota</taxon>
        <taxon>Fungi</taxon>
        <taxon>Dikarya</taxon>
        <taxon>Ascomycota</taxon>
        <taxon>Pezizomycotina</taxon>
        <taxon>Sordariomycetes</taxon>
        <taxon>Hypocreomycetidae</taxon>
        <taxon>Microascales</taxon>
        <taxon>Ceratocystidaceae</taxon>
        <taxon>Ceratocystis</taxon>
    </lineage>
</organism>
<dbReference type="PANTHER" id="PTHR10252:SF54">
    <property type="entry name" value="CHROMATIN ACCESSIBILITY COMPLEX PROTEIN 1"/>
    <property type="match status" value="1"/>
</dbReference>
<accession>A0A2C5X5D0</accession>
<reference evidence="5 6" key="1">
    <citation type="journal article" date="2013" name="Fungal Biol.">
        <title>Analysis of microsatellite markers in the genome of the plant pathogen Ceratocystis fimbriata.</title>
        <authorList>
            <person name="Simpson M.C."/>
            <person name="Wilken P.M."/>
            <person name="Coetzee M.P."/>
            <person name="Wingfield M.J."/>
            <person name="Wingfield B.D."/>
        </authorList>
    </citation>
    <scope>NUCLEOTIDE SEQUENCE [LARGE SCALE GENOMIC DNA]</scope>
    <source>
        <strain evidence="5 6">CBS 114723</strain>
    </source>
</reference>
<evidence type="ECO:0000259" key="4">
    <source>
        <dbReference type="Pfam" id="PF00808"/>
    </source>
</evidence>
<dbReference type="OrthoDB" id="636685at2759"/>
<name>A0A2C5X5D0_9PEZI</name>
<dbReference type="InterPro" id="IPR003958">
    <property type="entry name" value="CBFA_NFYB_domain"/>
</dbReference>
<proteinExistence type="predicted"/>
<dbReference type="Pfam" id="PF00808">
    <property type="entry name" value="CBFD_NFYB_HMF"/>
    <property type="match status" value="1"/>
</dbReference>
<dbReference type="PANTHER" id="PTHR10252">
    <property type="entry name" value="HISTONE-LIKE TRANSCRIPTION FACTOR CCAAT-RELATED"/>
    <property type="match status" value="1"/>
</dbReference>
<dbReference type="GO" id="GO:0008623">
    <property type="term" value="C:CHRAC"/>
    <property type="evidence" value="ECO:0007669"/>
    <property type="project" value="TreeGrafter"/>
</dbReference>
<dbReference type="AlphaFoldDB" id="A0A2C5X5D0"/>
<dbReference type="InterPro" id="IPR009072">
    <property type="entry name" value="Histone-fold"/>
</dbReference>
<dbReference type="STRING" id="1035309.A0A2C5X5D0"/>
<feature type="domain" description="Transcription factor CBF/NF-Y/archaeal histone" evidence="4">
    <location>
        <begin position="17"/>
        <end position="82"/>
    </location>
</feature>
<dbReference type="EMBL" id="APWK03000001">
    <property type="protein sequence ID" value="PHH56259.1"/>
    <property type="molecule type" value="Genomic_DNA"/>
</dbReference>
<evidence type="ECO:0000313" key="5">
    <source>
        <dbReference type="EMBL" id="PHH56259.1"/>
    </source>
</evidence>
<gene>
    <name evidence="5" type="ORF">CFIMG_000423RA</name>
</gene>
<dbReference type="GO" id="GO:0006261">
    <property type="term" value="P:DNA-templated DNA replication"/>
    <property type="evidence" value="ECO:0007669"/>
    <property type="project" value="TreeGrafter"/>
</dbReference>
<protein>
    <submittedName>
        <fullName evidence="5">Putative transcription factor C16C4.22</fullName>
    </submittedName>
</protein>
<evidence type="ECO:0000256" key="3">
    <source>
        <dbReference type="SAM" id="MobiDB-lite"/>
    </source>
</evidence>
<dbReference type="InterPro" id="IPR050568">
    <property type="entry name" value="Transcr_DNA_Rep_Reg"/>
</dbReference>
<evidence type="ECO:0000256" key="2">
    <source>
        <dbReference type="ARBA" id="ARBA00023242"/>
    </source>
</evidence>
<comment type="subcellular location">
    <subcellularLocation>
        <location evidence="1">Nucleus</location>
    </subcellularLocation>
</comment>
<keyword evidence="6" id="KW-1185">Reference proteome</keyword>
<feature type="region of interest" description="Disordered" evidence="3">
    <location>
        <begin position="135"/>
        <end position="160"/>
    </location>
</feature>
<evidence type="ECO:0000256" key="1">
    <source>
        <dbReference type="ARBA" id="ARBA00004123"/>
    </source>
</evidence>